<keyword evidence="7 9" id="KW-0472">Membrane</keyword>
<feature type="compositionally biased region" description="Polar residues" evidence="8">
    <location>
        <begin position="1"/>
        <end position="12"/>
    </location>
</feature>
<evidence type="ECO:0000313" key="10">
    <source>
        <dbReference type="EMBL" id="ALC04973.1"/>
    </source>
</evidence>
<dbReference type="KEGG" id="cdx:CDES_02590"/>
<evidence type="ECO:0000256" key="3">
    <source>
        <dbReference type="ARBA" id="ARBA00022475"/>
    </source>
</evidence>
<dbReference type="PATRIC" id="fig|931089.4.peg.520"/>
<keyword evidence="11" id="KW-1185">Reference proteome</keyword>
<dbReference type="PANTHER" id="PTHR32195:SF26">
    <property type="entry name" value="TRYPTOPHAN OR TYROSINE TRANSPORTER PROTEIN"/>
    <property type="match status" value="1"/>
</dbReference>
<feature type="transmembrane region" description="Helical" evidence="9">
    <location>
        <begin position="198"/>
        <end position="220"/>
    </location>
</feature>
<dbReference type="STRING" id="931089.CDES_02590"/>
<feature type="region of interest" description="Disordered" evidence="8">
    <location>
        <begin position="1"/>
        <end position="21"/>
    </location>
</feature>
<dbReference type="EMBL" id="CP009220">
    <property type="protein sequence ID" value="ALC04973.1"/>
    <property type="molecule type" value="Genomic_DNA"/>
</dbReference>
<proteinExistence type="predicted"/>
<feature type="transmembrane region" description="Helical" evidence="9">
    <location>
        <begin position="346"/>
        <end position="366"/>
    </location>
</feature>
<evidence type="ECO:0000256" key="2">
    <source>
        <dbReference type="ARBA" id="ARBA00022448"/>
    </source>
</evidence>
<evidence type="ECO:0000256" key="5">
    <source>
        <dbReference type="ARBA" id="ARBA00022692"/>
    </source>
</evidence>
<organism evidence="10 11">
    <name type="scientific">Corynebacterium deserti GIMN1.010</name>
    <dbReference type="NCBI Taxonomy" id="931089"/>
    <lineage>
        <taxon>Bacteria</taxon>
        <taxon>Bacillati</taxon>
        <taxon>Actinomycetota</taxon>
        <taxon>Actinomycetes</taxon>
        <taxon>Mycobacteriales</taxon>
        <taxon>Corynebacteriaceae</taxon>
        <taxon>Corynebacterium</taxon>
    </lineage>
</organism>
<reference evidence="10 11" key="1">
    <citation type="submission" date="2014-08" db="EMBL/GenBank/DDBJ databases">
        <title>Complete genome sequence of Corynebacterium deserti GIMN1.010 (=DSM 45689), isolated from desert sand in western China.</title>
        <authorList>
            <person name="Ruckert C."/>
            <person name="Albersmeier A."/>
            <person name="Kalinowski J."/>
        </authorList>
    </citation>
    <scope>NUCLEOTIDE SEQUENCE [LARGE SCALE GENOMIC DNA]</scope>
    <source>
        <strain evidence="10 11">GIMN1.010</strain>
    </source>
</reference>
<gene>
    <name evidence="10" type="ORF">CDES_02590</name>
</gene>
<name>A0A0M3Q941_9CORY</name>
<dbReference type="Gene3D" id="1.20.1740.10">
    <property type="entry name" value="Amino acid/polyamine transporter I"/>
    <property type="match status" value="1"/>
</dbReference>
<feature type="transmembrane region" description="Helical" evidence="9">
    <location>
        <begin position="104"/>
        <end position="125"/>
    </location>
</feature>
<evidence type="ECO:0000256" key="7">
    <source>
        <dbReference type="ARBA" id="ARBA00023136"/>
    </source>
</evidence>
<sequence>MTTEMTTESVASTVPARTPAPGSVKKKYLSVAQGVALIYGTNIGAGILSLPYAARNGGFLALVVALLIAGTLTTISMLYIAEVSLRTNKPLQLSGLAEKYLGQWGRWLVFVAILVNSIGALIAYASGSGSLIANMTGLPPLVGTLAFFALGTFIMWKGLHTASIVEAMITIGMASIIVILCGWTILGPGLSADNLIVFHPFFIVPIMNLAVFTFLAQYVVPEIARGMDPATPKAVPRAIIIGMVATGVTLAAVPFAALGLLGTDVSEVVTISWGEALGPVAYYMANAFALLAMFTSFIAIGFTAMRNVLDIAHWSEHGWQRAVAVAFTVVPPLAISLAGLGGFVSALSYAGGFAGAIMSVIPVMLLRKARRTGDREPVWKATWQAHPIFQIVLIVVYSLAFVYSVLAIVGLVPAGWA</sequence>
<keyword evidence="5 9" id="KW-0812">Transmembrane</keyword>
<feature type="transmembrane region" description="Helical" evidence="9">
    <location>
        <begin position="137"/>
        <end position="156"/>
    </location>
</feature>
<keyword evidence="6 9" id="KW-1133">Transmembrane helix</keyword>
<dbReference type="GO" id="GO:0003333">
    <property type="term" value="P:amino acid transmembrane transport"/>
    <property type="evidence" value="ECO:0007669"/>
    <property type="project" value="InterPro"/>
</dbReference>
<feature type="transmembrane region" description="Helical" evidence="9">
    <location>
        <begin position="35"/>
        <end position="53"/>
    </location>
</feature>
<dbReference type="AlphaFoldDB" id="A0A0M3Q941"/>
<keyword evidence="2" id="KW-0813">Transport</keyword>
<dbReference type="GO" id="GO:0005886">
    <property type="term" value="C:plasma membrane"/>
    <property type="evidence" value="ECO:0007669"/>
    <property type="project" value="UniProtKB-SubCell"/>
</dbReference>
<accession>A0A0M3Q941</accession>
<evidence type="ECO:0000256" key="6">
    <source>
        <dbReference type="ARBA" id="ARBA00022989"/>
    </source>
</evidence>
<keyword evidence="3" id="KW-1003">Cell membrane</keyword>
<dbReference type="Pfam" id="PF03222">
    <property type="entry name" value="Trp_Tyr_perm"/>
    <property type="match status" value="1"/>
</dbReference>
<dbReference type="Proteomes" id="UP000068067">
    <property type="component" value="Chromosome"/>
</dbReference>
<evidence type="ECO:0000256" key="4">
    <source>
        <dbReference type="ARBA" id="ARBA00022519"/>
    </source>
</evidence>
<feature type="transmembrane region" description="Helical" evidence="9">
    <location>
        <begin position="322"/>
        <end position="340"/>
    </location>
</feature>
<dbReference type="InterPro" id="IPR018227">
    <property type="entry name" value="Amino_acid_transport_2"/>
</dbReference>
<evidence type="ECO:0000313" key="11">
    <source>
        <dbReference type="Proteomes" id="UP000068067"/>
    </source>
</evidence>
<feature type="transmembrane region" description="Helical" evidence="9">
    <location>
        <begin position="240"/>
        <end position="261"/>
    </location>
</feature>
<feature type="transmembrane region" description="Helical" evidence="9">
    <location>
        <begin position="387"/>
        <end position="412"/>
    </location>
</feature>
<evidence type="ECO:0000256" key="9">
    <source>
        <dbReference type="SAM" id="Phobius"/>
    </source>
</evidence>
<comment type="subcellular location">
    <subcellularLocation>
        <location evidence="1">Cell inner membrane</location>
        <topology evidence="1">Multi-pass membrane protein</topology>
    </subcellularLocation>
</comment>
<feature type="transmembrane region" description="Helical" evidence="9">
    <location>
        <begin position="59"/>
        <end position="83"/>
    </location>
</feature>
<evidence type="ECO:0000256" key="1">
    <source>
        <dbReference type="ARBA" id="ARBA00004429"/>
    </source>
</evidence>
<evidence type="ECO:0000256" key="8">
    <source>
        <dbReference type="SAM" id="MobiDB-lite"/>
    </source>
</evidence>
<protein>
    <submittedName>
        <fullName evidence="10">Amino acid permease</fullName>
    </submittedName>
</protein>
<keyword evidence="4" id="KW-0997">Cell inner membrane</keyword>
<feature type="transmembrane region" description="Helical" evidence="9">
    <location>
        <begin position="281"/>
        <end position="302"/>
    </location>
</feature>
<dbReference type="PANTHER" id="PTHR32195">
    <property type="entry name" value="OS07G0662800 PROTEIN"/>
    <property type="match status" value="1"/>
</dbReference>
<feature type="transmembrane region" description="Helical" evidence="9">
    <location>
        <begin position="168"/>
        <end position="186"/>
    </location>
</feature>